<dbReference type="CDD" id="cd02440">
    <property type="entry name" value="AdoMet_MTases"/>
    <property type="match status" value="1"/>
</dbReference>
<name>A0A2I2G4Z2_9EURO</name>
<gene>
    <name evidence="1" type="ORF">P170DRAFT_476602</name>
</gene>
<dbReference type="AlphaFoldDB" id="A0A2I2G4Z2"/>
<evidence type="ECO:0008006" key="3">
    <source>
        <dbReference type="Google" id="ProtNLM"/>
    </source>
</evidence>
<keyword evidence="2" id="KW-1185">Reference proteome</keyword>
<dbReference type="PANTHER" id="PTHR43591:SF24">
    <property type="entry name" value="2-METHOXY-6-POLYPRENYL-1,4-BENZOQUINOL METHYLASE, MITOCHONDRIAL"/>
    <property type="match status" value="1"/>
</dbReference>
<sequence>MTSPDSQTEELDDIYLETVTIHRREYQKYSVEHQISFQPVDEDEAERLDLQHRIFNRVFDNRLIFPPIPQPRQILDCGYGTGSWAIEIAEQHPDCDVIGLDIFPHNNSDDIPDNLWLQVSWILFHKFILGVTATSVPNERTFWLLAHFAVDDLNRPFTFPSNHFDLVQSRMLATGINKDRVLKPGGWVQLIEIYFNVQSDNGSITERNALRQWSSQLMGSLEETKDLRVGTRLRTLLAAEGLQEVDARMIPLPLCAWSNDPRMQGIGEMNRGNIQKLLSTMALYPFTQKLNMPLDQFEDLIGRARQEADTAGLKAYFPLYVCIGRKAR</sequence>
<dbReference type="Gene3D" id="3.40.50.150">
    <property type="entry name" value="Vaccinia Virus protein VP39"/>
    <property type="match status" value="1"/>
</dbReference>
<dbReference type="PANTHER" id="PTHR43591">
    <property type="entry name" value="METHYLTRANSFERASE"/>
    <property type="match status" value="1"/>
</dbReference>
<dbReference type="GeneID" id="36561067"/>
<proteinExistence type="predicted"/>
<dbReference type="STRING" id="1392250.A0A2I2G4Z2"/>
<dbReference type="Pfam" id="PF13489">
    <property type="entry name" value="Methyltransf_23"/>
    <property type="match status" value="1"/>
</dbReference>
<dbReference type="SUPFAM" id="SSF53335">
    <property type="entry name" value="S-adenosyl-L-methionine-dependent methyltransferases"/>
    <property type="match status" value="1"/>
</dbReference>
<dbReference type="Proteomes" id="UP000234275">
    <property type="component" value="Unassembled WGS sequence"/>
</dbReference>
<protein>
    <recommendedName>
        <fullName evidence="3">S-adenosyl-L-methionine-dependent methyltransferase</fullName>
    </recommendedName>
</protein>
<accession>A0A2I2G4Z2</accession>
<dbReference type="GO" id="GO:0008168">
    <property type="term" value="F:methyltransferase activity"/>
    <property type="evidence" value="ECO:0007669"/>
    <property type="project" value="TreeGrafter"/>
</dbReference>
<comment type="caution">
    <text evidence="1">The sequence shown here is derived from an EMBL/GenBank/DDBJ whole genome shotgun (WGS) entry which is preliminary data.</text>
</comment>
<evidence type="ECO:0000313" key="1">
    <source>
        <dbReference type="EMBL" id="PLB47949.1"/>
    </source>
</evidence>
<dbReference type="RefSeq" id="XP_024703251.1">
    <property type="nucleotide sequence ID" value="XM_024853369.1"/>
</dbReference>
<evidence type="ECO:0000313" key="2">
    <source>
        <dbReference type="Proteomes" id="UP000234275"/>
    </source>
</evidence>
<dbReference type="EMBL" id="MSFO01000005">
    <property type="protein sequence ID" value="PLB47949.1"/>
    <property type="molecule type" value="Genomic_DNA"/>
</dbReference>
<dbReference type="InterPro" id="IPR029063">
    <property type="entry name" value="SAM-dependent_MTases_sf"/>
</dbReference>
<dbReference type="OrthoDB" id="506498at2759"/>
<reference evidence="1 2" key="1">
    <citation type="submission" date="2016-12" db="EMBL/GenBank/DDBJ databases">
        <title>The genomes of Aspergillus section Nigri reveals drivers in fungal speciation.</title>
        <authorList>
            <consortium name="DOE Joint Genome Institute"/>
            <person name="Vesth T.C."/>
            <person name="Nybo J."/>
            <person name="Theobald S."/>
            <person name="Brandl J."/>
            <person name="Frisvad J.C."/>
            <person name="Nielsen K.F."/>
            <person name="Lyhne E.K."/>
            <person name="Kogle M.E."/>
            <person name="Kuo A."/>
            <person name="Riley R."/>
            <person name="Clum A."/>
            <person name="Nolan M."/>
            <person name="Lipzen A."/>
            <person name="Salamov A."/>
            <person name="Henrissat B."/>
            <person name="Wiebenga A."/>
            <person name="De Vries R.P."/>
            <person name="Grigoriev I.V."/>
            <person name="Mortensen U.H."/>
            <person name="Andersen M.R."/>
            <person name="Baker S.E."/>
        </authorList>
    </citation>
    <scope>NUCLEOTIDE SEQUENCE [LARGE SCALE GENOMIC DNA]</scope>
    <source>
        <strain evidence="1 2">IBT 23096</strain>
    </source>
</reference>
<organism evidence="1 2">
    <name type="scientific">Aspergillus steynii IBT 23096</name>
    <dbReference type="NCBI Taxonomy" id="1392250"/>
    <lineage>
        <taxon>Eukaryota</taxon>
        <taxon>Fungi</taxon>
        <taxon>Dikarya</taxon>
        <taxon>Ascomycota</taxon>
        <taxon>Pezizomycotina</taxon>
        <taxon>Eurotiomycetes</taxon>
        <taxon>Eurotiomycetidae</taxon>
        <taxon>Eurotiales</taxon>
        <taxon>Aspergillaceae</taxon>
        <taxon>Aspergillus</taxon>
        <taxon>Aspergillus subgen. Circumdati</taxon>
    </lineage>
</organism>
<dbReference type="VEuPathDB" id="FungiDB:P170DRAFT_476602"/>